<dbReference type="SUPFAM" id="SSF52540">
    <property type="entry name" value="P-loop containing nucleoside triphosphate hydrolases"/>
    <property type="match status" value="2"/>
</dbReference>
<evidence type="ECO:0000256" key="7">
    <source>
        <dbReference type="ARBA" id="ARBA00022989"/>
    </source>
</evidence>
<dbReference type="GO" id="GO:0016887">
    <property type="term" value="F:ATP hydrolysis activity"/>
    <property type="evidence" value="ECO:0007669"/>
    <property type="project" value="InterPro"/>
</dbReference>
<evidence type="ECO:0000313" key="14">
    <source>
        <dbReference type="EMBL" id="KAE8168597.1"/>
    </source>
</evidence>
<feature type="transmembrane region" description="Helical" evidence="11">
    <location>
        <begin position="950"/>
        <end position="976"/>
    </location>
</feature>
<evidence type="ECO:0000259" key="13">
    <source>
        <dbReference type="PROSITE" id="PS50929"/>
    </source>
</evidence>
<proteinExistence type="inferred from homology"/>
<dbReference type="InterPro" id="IPR003439">
    <property type="entry name" value="ABC_transporter-like_ATP-bd"/>
</dbReference>
<feature type="transmembrane region" description="Helical" evidence="11">
    <location>
        <begin position="311"/>
        <end position="332"/>
    </location>
</feature>
<feature type="domain" description="ABC transmembrane type-1" evidence="13">
    <location>
        <begin position="279"/>
        <end position="553"/>
    </location>
</feature>
<dbReference type="Gene3D" id="3.40.50.300">
    <property type="entry name" value="P-loop containing nucleotide triphosphate hydrolases"/>
    <property type="match status" value="2"/>
</dbReference>
<feature type="transmembrane region" description="Helical" evidence="11">
    <location>
        <begin position="910"/>
        <end position="930"/>
    </location>
</feature>
<name>A0A5N6VD26_ASPTM</name>
<dbReference type="InterPro" id="IPR056227">
    <property type="entry name" value="TMD0_ABC"/>
</dbReference>
<keyword evidence="7 11" id="KW-1133">Transmembrane helix</keyword>
<dbReference type="PROSITE" id="PS50929">
    <property type="entry name" value="ABC_TM1F"/>
    <property type="match status" value="2"/>
</dbReference>
<keyword evidence="15" id="KW-1185">Reference proteome</keyword>
<dbReference type="Gene3D" id="1.20.1560.10">
    <property type="entry name" value="ABC transporter type 1, transmembrane domain"/>
    <property type="match status" value="2"/>
</dbReference>
<dbReference type="InterPro" id="IPR044726">
    <property type="entry name" value="ABCC_6TM_D2"/>
</dbReference>
<keyword evidence="9" id="KW-0325">Glycoprotein</keyword>
<keyword evidence="6" id="KW-0067">ATP-binding</keyword>
<keyword evidence="5" id="KW-0547">Nucleotide-binding</keyword>
<dbReference type="PROSITE" id="PS50893">
    <property type="entry name" value="ABC_TRANSPORTER_2"/>
    <property type="match status" value="2"/>
</dbReference>
<dbReference type="Pfam" id="PF00005">
    <property type="entry name" value="ABC_tran"/>
    <property type="match status" value="2"/>
</dbReference>
<feature type="domain" description="ABC transporter" evidence="12">
    <location>
        <begin position="1206"/>
        <end position="1445"/>
    </location>
</feature>
<dbReference type="PROSITE" id="PS00211">
    <property type="entry name" value="ABC_TRANSPORTER_1"/>
    <property type="match status" value="2"/>
</dbReference>
<evidence type="ECO:0000256" key="9">
    <source>
        <dbReference type="ARBA" id="ARBA00023180"/>
    </source>
</evidence>
<reference evidence="14 15" key="1">
    <citation type="submission" date="2019-04" db="EMBL/GenBank/DDBJ databases">
        <title>Friends and foes A comparative genomics study of 23 Aspergillus species from section Flavi.</title>
        <authorList>
            <consortium name="DOE Joint Genome Institute"/>
            <person name="Kjaerbolling I."/>
            <person name="Vesth T."/>
            <person name="Frisvad J.C."/>
            <person name="Nybo J.L."/>
            <person name="Theobald S."/>
            <person name="Kildgaard S."/>
            <person name="Isbrandt T."/>
            <person name="Kuo A."/>
            <person name="Sato A."/>
            <person name="Lyhne E.K."/>
            <person name="Kogle M.E."/>
            <person name="Wiebenga A."/>
            <person name="Kun R.S."/>
            <person name="Lubbers R.J."/>
            <person name="Makela M.R."/>
            <person name="Barry K."/>
            <person name="Chovatia M."/>
            <person name="Clum A."/>
            <person name="Daum C."/>
            <person name="Haridas S."/>
            <person name="He G."/>
            <person name="LaButti K."/>
            <person name="Lipzen A."/>
            <person name="Mondo S."/>
            <person name="Riley R."/>
            <person name="Salamov A."/>
            <person name="Simmons B.A."/>
            <person name="Magnuson J.K."/>
            <person name="Henrissat B."/>
            <person name="Mortensen U.H."/>
            <person name="Larsen T.O."/>
            <person name="Devries R.P."/>
            <person name="Grigoriev I.V."/>
            <person name="Machida M."/>
            <person name="Baker S.E."/>
            <person name="Andersen M.R."/>
        </authorList>
    </citation>
    <scope>NUCLEOTIDE SEQUENCE [LARGE SCALE GENOMIC DNA]</scope>
    <source>
        <strain evidence="14 15">CBS 117626</strain>
    </source>
</reference>
<dbReference type="InterPro" id="IPR044746">
    <property type="entry name" value="ABCC_6TM_D1"/>
</dbReference>
<feature type="region of interest" description="Disordered" evidence="10">
    <location>
        <begin position="869"/>
        <end position="889"/>
    </location>
</feature>
<feature type="transmembrane region" description="Helical" evidence="11">
    <location>
        <begin position="407"/>
        <end position="428"/>
    </location>
</feature>
<evidence type="ECO:0000256" key="11">
    <source>
        <dbReference type="SAM" id="Phobius"/>
    </source>
</evidence>
<organism evidence="14 15">
    <name type="scientific">Aspergillus tamarii</name>
    <dbReference type="NCBI Taxonomy" id="41984"/>
    <lineage>
        <taxon>Eukaryota</taxon>
        <taxon>Fungi</taxon>
        <taxon>Dikarya</taxon>
        <taxon>Ascomycota</taxon>
        <taxon>Pezizomycotina</taxon>
        <taxon>Eurotiomycetes</taxon>
        <taxon>Eurotiomycetidae</taxon>
        <taxon>Eurotiales</taxon>
        <taxon>Aspergillaceae</taxon>
        <taxon>Aspergillus</taxon>
        <taxon>Aspergillus subgen. Circumdati</taxon>
    </lineage>
</organism>
<dbReference type="SUPFAM" id="SSF90123">
    <property type="entry name" value="ABC transporter transmembrane region"/>
    <property type="match status" value="2"/>
</dbReference>
<dbReference type="PANTHER" id="PTHR24223:SF399">
    <property type="entry name" value="ABC TRANSPORTER ATNG"/>
    <property type="match status" value="1"/>
</dbReference>
<dbReference type="FunFam" id="1.20.1560.10:FF:000055">
    <property type="entry name" value="ABC multidrug transporter (Eurofung)"/>
    <property type="match status" value="1"/>
</dbReference>
<feature type="transmembrane region" description="Helical" evidence="11">
    <location>
        <begin position="1109"/>
        <end position="1132"/>
    </location>
</feature>
<evidence type="ECO:0000256" key="4">
    <source>
        <dbReference type="ARBA" id="ARBA00022692"/>
    </source>
</evidence>
<dbReference type="Pfam" id="PF24357">
    <property type="entry name" value="TMD0_ABC"/>
    <property type="match status" value="1"/>
</dbReference>
<dbReference type="GO" id="GO:0016020">
    <property type="term" value="C:membrane"/>
    <property type="evidence" value="ECO:0007669"/>
    <property type="project" value="UniProtKB-SubCell"/>
</dbReference>
<dbReference type="CDD" id="cd18580">
    <property type="entry name" value="ABC_6TM_ABCC_D2"/>
    <property type="match status" value="1"/>
</dbReference>
<dbReference type="EMBL" id="ML738585">
    <property type="protein sequence ID" value="KAE8168597.1"/>
    <property type="molecule type" value="Genomic_DNA"/>
</dbReference>
<dbReference type="InterPro" id="IPR050173">
    <property type="entry name" value="ABC_transporter_C-like"/>
</dbReference>
<feature type="compositionally biased region" description="Low complexity" evidence="10">
    <location>
        <begin position="876"/>
        <end position="889"/>
    </location>
</feature>
<evidence type="ECO:0000256" key="1">
    <source>
        <dbReference type="ARBA" id="ARBA00004141"/>
    </source>
</evidence>
<gene>
    <name evidence="14" type="ORF">BDV40DRAFT_294546</name>
</gene>
<keyword evidence="4 11" id="KW-0812">Transmembrane</keyword>
<keyword evidence="8 11" id="KW-0472">Membrane</keyword>
<feature type="transmembrane region" description="Helical" evidence="11">
    <location>
        <begin position="536"/>
        <end position="561"/>
    </location>
</feature>
<dbReference type="InterPro" id="IPR017871">
    <property type="entry name" value="ABC_transporter-like_CS"/>
</dbReference>
<dbReference type="GO" id="GO:0140359">
    <property type="term" value="F:ABC-type transporter activity"/>
    <property type="evidence" value="ECO:0007669"/>
    <property type="project" value="InterPro"/>
</dbReference>
<feature type="transmembrane region" description="Helical" evidence="11">
    <location>
        <begin position="37"/>
        <end position="55"/>
    </location>
</feature>
<feature type="transmembrane region" description="Helical" evidence="11">
    <location>
        <begin position="102"/>
        <end position="120"/>
    </location>
</feature>
<feature type="transmembrane region" description="Helical" evidence="11">
    <location>
        <begin position="279"/>
        <end position="299"/>
    </location>
</feature>
<feature type="transmembrane region" description="Helical" evidence="11">
    <location>
        <begin position="495"/>
        <end position="516"/>
    </location>
</feature>
<dbReference type="InterPro" id="IPR036640">
    <property type="entry name" value="ABC1_TM_sf"/>
</dbReference>
<dbReference type="CDD" id="cd03250">
    <property type="entry name" value="ABCC_MRP_domain1"/>
    <property type="match status" value="1"/>
</dbReference>
<feature type="domain" description="ABC transporter" evidence="12">
    <location>
        <begin position="618"/>
        <end position="851"/>
    </location>
</feature>
<dbReference type="InterPro" id="IPR003593">
    <property type="entry name" value="AAA+_ATPase"/>
</dbReference>
<evidence type="ECO:0000256" key="6">
    <source>
        <dbReference type="ARBA" id="ARBA00022840"/>
    </source>
</evidence>
<evidence type="ECO:0000256" key="8">
    <source>
        <dbReference type="ARBA" id="ARBA00023136"/>
    </source>
</evidence>
<evidence type="ECO:0000256" key="3">
    <source>
        <dbReference type="ARBA" id="ARBA00022448"/>
    </source>
</evidence>
<dbReference type="SMART" id="SM00382">
    <property type="entry name" value="AAA"/>
    <property type="match status" value="2"/>
</dbReference>
<dbReference type="Proteomes" id="UP000326950">
    <property type="component" value="Unassembled WGS sequence"/>
</dbReference>
<comment type="similarity">
    <text evidence="2">Belongs to the ABC transporter superfamily. ABCC family. Conjugate transporter (TC 3.A.1.208) subfamily.</text>
</comment>
<evidence type="ECO:0000256" key="5">
    <source>
        <dbReference type="ARBA" id="ARBA00022741"/>
    </source>
</evidence>
<comment type="subcellular location">
    <subcellularLocation>
        <location evidence="1">Membrane</location>
        <topology evidence="1">Multi-pass membrane protein</topology>
    </subcellularLocation>
</comment>
<feature type="transmembrane region" description="Helical" evidence="11">
    <location>
        <begin position="67"/>
        <end position="90"/>
    </location>
</feature>
<feature type="transmembrane region" description="Helical" evidence="11">
    <location>
        <begin position="132"/>
        <end position="154"/>
    </location>
</feature>
<dbReference type="FunFam" id="3.40.50.300:FF:000838">
    <property type="entry name" value="ABC multidrug transporter (Eurofung)"/>
    <property type="match status" value="1"/>
</dbReference>
<accession>A0A5N6VD26</accession>
<dbReference type="Pfam" id="PF00664">
    <property type="entry name" value="ABC_membrane"/>
    <property type="match status" value="2"/>
</dbReference>
<feature type="transmembrane region" description="Helical" evidence="11">
    <location>
        <begin position="1025"/>
        <end position="1045"/>
    </location>
</feature>
<evidence type="ECO:0000256" key="2">
    <source>
        <dbReference type="ARBA" id="ARBA00009726"/>
    </source>
</evidence>
<dbReference type="GO" id="GO:0005524">
    <property type="term" value="F:ATP binding"/>
    <property type="evidence" value="ECO:0007669"/>
    <property type="project" value="UniProtKB-KW"/>
</dbReference>
<feature type="transmembrane region" description="Helical" evidence="11">
    <location>
        <begin position="344"/>
        <end position="362"/>
    </location>
</feature>
<evidence type="ECO:0000313" key="15">
    <source>
        <dbReference type="Proteomes" id="UP000326950"/>
    </source>
</evidence>
<feature type="domain" description="ABC transmembrane type-1" evidence="13">
    <location>
        <begin position="970"/>
        <end position="1167"/>
    </location>
</feature>
<dbReference type="CDD" id="cd18579">
    <property type="entry name" value="ABC_6TM_ABCC_D1"/>
    <property type="match status" value="1"/>
</dbReference>
<protein>
    <submittedName>
        <fullName evidence="14">Multidrug resistance-associated protein</fullName>
    </submittedName>
</protein>
<evidence type="ECO:0000256" key="10">
    <source>
        <dbReference type="SAM" id="MobiDB-lite"/>
    </source>
</evidence>
<dbReference type="PANTHER" id="PTHR24223">
    <property type="entry name" value="ATP-BINDING CASSETTE SUB-FAMILY C"/>
    <property type="match status" value="1"/>
</dbReference>
<dbReference type="InterPro" id="IPR011527">
    <property type="entry name" value="ABC1_TM_dom"/>
</dbReference>
<feature type="transmembrane region" description="Helical" evidence="11">
    <location>
        <begin position="997"/>
        <end position="1019"/>
    </location>
</feature>
<dbReference type="OrthoDB" id="6500128at2759"/>
<dbReference type="InterPro" id="IPR027417">
    <property type="entry name" value="P-loop_NTPase"/>
</dbReference>
<keyword evidence="3" id="KW-0813">Transport</keyword>
<evidence type="ECO:0000259" key="12">
    <source>
        <dbReference type="PROSITE" id="PS50893"/>
    </source>
</evidence>
<sequence length="1448" mass="157964">MSSPSNLDQCGDDSFGPFVTTLCRGGFDFTVLFESSILTIVPAGCFLLLAPFRLFQLSKESPKVLSSAIRVVTIVLAVSLVVVQIALVVLSATQPNMRGREALAGAILELVAGLAIAILIDLEHVRSIRPSFLASAYLFITLLFDLVRVRTAWLLLDNRAYAACLSSSLAIKLLLLILENVEKRKWLKPSEQARSGESLSGLFSRGLFSWLNGLLWKGYSMLLTGSSLPTIHEKLSSHDLSAQFANSWASSEQSGQNALLWAVISCLRWEIVRVAFPRICVVGFSVAQPFLVGRFVTILEQNDPFSLDKGYGLIGATAIVFIGVAVCTACYQHLGYRITTMLRGGLMGVVFQHMMSLPLGSIDESSVISLMGTDIEMLAEYFQSTVCEIWANILQLGLATWLLQTQVGAVCIAPIIVVIVFTVASLGMGNAVSARQKSWLQATEKRINFTTGILGSIQNIKFLGLTEIMGAMISALRDDELMVSKRFRRIQTVRVCMVNLPTIVGQLATFAGYAVVAMVQGSDGLKVSQAITSLSLVNLLVTPLSNLLLAIPDTFASIGCLNRIQNFLRQPNRPEKRQLAQMAESPSLLGPSSSTIELSSLEQHVLSPVPEKESDIVLSLNNVHFGWKSSLPDKPRTSLTLRSSPNGNLVMIVGAVGSGKSTFLRGIAGETPVLEGELFIKYPDLALCEQTSWLTNTSIRENIIGKDTLSVFDAEWYDAVVRACGLEPDLKRMPAGDETLVGSKGAKLSGGQKQRIAIARAVYARRRIACFDDVLSGLDNATAQLVFNNVFGPAGLLRQWGCTTFLATHSVHHLPQADFIIVLGDNGQALEQGSYSELRSRAGGYIYKLGMQSRQAGRLAEMIDISNGQRQSQNITTDSLDPSSTTDGSRQANGLAVYKYYFSSLGGLRVSMLLLFLIVNAGIDGFRYVWVDLWSSNSDSVSNSRLGYWLGLYAALSAIEASALIFAVFAPLSFLSNTETGVLVTRFSQDMRLVDMILPRGFISTGFQLFGALAQGAVVVASLPYMAAALPVLIGVLVLVQRFYLRTSRQLRLLEIELKSPLYTHFIESLAGIITIRAFSWTHASTSRMLSMLDTAQKPYYLLLSIQRWLSLVLNLIVAALTVLIVGAALALRKHVDPGLLGIALVMMIDLGQILSELIQNWTLLETSLGAIVRIKDFAENTPSEEKDLTVQVQEPSPEWPRHGEIVFADTSIAYDCLEGTKPILDGISLHLRAGEKIGLCGKSGSGKSSLVLSLLLLNEILSGKILIDGQDISLISRSLIRQRISCLSQEPFLFPGTIRQNADPLNMLPNQDIIGALQCVGVWNALLSHHDGEGETVLNAKLNEKALSQGQKQLFCLARALLKKSKVLLLDEPTSSLDTDTDARVQKVIREFFSDCTVIMVAHRIHTLLDFDRVAVLDNGRVIETGHPRKLLDRPDGAFAKLLELES</sequence>